<evidence type="ECO:0000313" key="2">
    <source>
        <dbReference type="Proteomes" id="UP000031532"/>
    </source>
</evidence>
<keyword evidence="2" id="KW-1185">Reference proteome</keyword>
<reference evidence="1 2" key="1">
    <citation type="journal article" date="2015" name="Genome Announc.">
        <title>Draft Genome Sequence of the Terrestrial Cyanobacterium Scytonema millei VB511283, Isolated from Eastern India.</title>
        <authorList>
            <person name="Sen D."/>
            <person name="Chandrababunaidu M.M."/>
            <person name="Singh D."/>
            <person name="Sanghi N."/>
            <person name="Ghorai A."/>
            <person name="Mishra G.P."/>
            <person name="Madduluri M."/>
            <person name="Adhikary S.P."/>
            <person name="Tripathy S."/>
        </authorList>
    </citation>
    <scope>NUCLEOTIDE SEQUENCE [LARGE SCALE GENOMIC DNA]</scope>
    <source>
        <strain evidence="1 2">VB511283</strain>
    </source>
</reference>
<dbReference type="OrthoDB" id="530035at2"/>
<name>A0A9X5E800_9CYAN</name>
<accession>A0A9X5E800</accession>
<protein>
    <submittedName>
        <fullName evidence="1">Uncharacterized protein</fullName>
    </submittedName>
</protein>
<evidence type="ECO:0000313" key="1">
    <source>
        <dbReference type="EMBL" id="NHC36819.1"/>
    </source>
</evidence>
<comment type="caution">
    <text evidence="1">The sequence shown here is derived from an EMBL/GenBank/DDBJ whole genome shotgun (WGS) entry which is preliminary data.</text>
</comment>
<organism evidence="1 2">
    <name type="scientific">Scytonema millei VB511283</name>
    <dbReference type="NCBI Taxonomy" id="1245923"/>
    <lineage>
        <taxon>Bacteria</taxon>
        <taxon>Bacillati</taxon>
        <taxon>Cyanobacteriota</taxon>
        <taxon>Cyanophyceae</taxon>
        <taxon>Nostocales</taxon>
        <taxon>Scytonemataceae</taxon>
        <taxon>Scytonema</taxon>
    </lineage>
</organism>
<gene>
    <name evidence="1" type="ORF">QH73_0019630</name>
</gene>
<dbReference type="EMBL" id="JTJC03000006">
    <property type="protein sequence ID" value="NHC36819.1"/>
    <property type="molecule type" value="Genomic_DNA"/>
</dbReference>
<dbReference type="AlphaFoldDB" id="A0A9X5E800"/>
<proteinExistence type="predicted"/>
<dbReference type="Proteomes" id="UP000031532">
    <property type="component" value="Unassembled WGS sequence"/>
</dbReference>
<sequence length="136" mass="15925">MERGLIWLPLLGLFFWLAWQGRNEFQKVEAYQNWAQQFEKSKYDLYAVLGQNGKELTWGKPTRTGPIDLKTFSLERVREIRLLVEEKPVALETPPNKGKAIALEFIMQDSQDTVRIPFTEIPIAVEWGQYLLKKKN</sequence>
<dbReference type="RefSeq" id="WP_039714129.1">
    <property type="nucleotide sequence ID" value="NZ_JTJC03000006.1"/>
</dbReference>